<feature type="compositionally biased region" description="Basic and acidic residues" evidence="1">
    <location>
        <begin position="479"/>
        <end position="495"/>
    </location>
</feature>
<comment type="caution">
    <text evidence="2">The sequence shown here is derived from an EMBL/GenBank/DDBJ whole genome shotgun (WGS) entry which is preliminary data.</text>
</comment>
<reference evidence="2 3" key="1">
    <citation type="submission" date="2021-03" db="EMBL/GenBank/DDBJ databases">
        <authorList>
            <person name="King G.J."/>
            <person name="Bancroft I."/>
            <person name="Baten A."/>
            <person name="Bloomfield J."/>
            <person name="Borpatragohain P."/>
            <person name="He Z."/>
            <person name="Irish N."/>
            <person name="Irwin J."/>
            <person name="Liu K."/>
            <person name="Mauleon R.P."/>
            <person name="Moore J."/>
            <person name="Morris R."/>
            <person name="Ostergaard L."/>
            <person name="Wang B."/>
            <person name="Wells R."/>
        </authorList>
    </citation>
    <scope>NUCLEOTIDE SEQUENCE [LARGE SCALE GENOMIC DNA]</scope>
    <source>
        <strain evidence="2">R-o-18</strain>
        <tissue evidence="2">Leaf</tissue>
    </source>
</reference>
<sequence length="595" mass="66777">MVFYTSCIYAFKLVFKSLSSLPSPFGVITFLELHWMGDGSSGTKEAENNAIWWFSRRTVLMTVPDSGATRVTVPSECSSGRDFLGNYNHYGICPNYPYFLSQPPILGCFVNRLDLILMCMTSRHTRRNAQGELVTFTNQELARLERTNRQQPRQTDTTMGDHANQDDIAAAMALMQQQMQQMQQTIQAQQDAAEQAALAQQEQQAQTNQNQRQPQSNPHAVPATGNSQPDELKGLGMMMQQLLQGQQVQAKVLNQVTTEIDTRMGNMFTELNNKYDNLAIHIRKIDVQLAQTVESVKRQPETLPGRTDKNPRTEHCNAIEQPFAETVLVAEESTEQCASSEVIAPSEPAETPPVRIYVPKIPYPIPPRHLMDPTSDEQLIGFNKMVRRLPKELAFEDALQIRPLLQFFKHCRETQEEIKVLYTRALSTPALMVLPKVDDPGKFVFPCSIAGTTFKDALCDSGSCVNLISKAILKVVPQKEHGDKGVENQNGREIRTTSGTQNDHVLPPSSSHHNISLQKKKNEINVMEKGKKEKKHGATGKVEQEVGTNGATRVTVPSECSSGRDFLGNYNHYRICPNYPYFLSQPPVALIYHIF</sequence>
<protein>
    <recommendedName>
        <fullName evidence="4">Retrotransposon gag domain-containing protein</fullName>
    </recommendedName>
</protein>
<evidence type="ECO:0008006" key="4">
    <source>
        <dbReference type="Google" id="ProtNLM"/>
    </source>
</evidence>
<proteinExistence type="predicted"/>
<feature type="region of interest" description="Disordered" evidence="1">
    <location>
        <begin position="479"/>
        <end position="516"/>
    </location>
</feature>
<evidence type="ECO:0000313" key="3">
    <source>
        <dbReference type="Proteomes" id="UP000823674"/>
    </source>
</evidence>
<feature type="region of interest" description="Disordered" evidence="1">
    <location>
        <begin position="197"/>
        <end position="232"/>
    </location>
</feature>
<feature type="compositionally biased region" description="Polar residues" evidence="1">
    <location>
        <begin position="212"/>
        <end position="229"/>
    </location>
</feature>
<evidence type="ECO:0000256" key="1">
    <source>
        <dbReference type="SAM" id="MobiDB-lite"/>
    </source>
</evidence>
<evidence type="ECO:0000313" key="2">
    <source>
        <dbReference type="EMBL" id="KAG5383649.1"/>
    </source>
</evidence>
<organism evidence="2 3">
    <name type="scientific">Brassica rapa subsp. trilocularis</name>
    <dbReference type="NCBI Taxonomy" id="1813537"/>
    <lineage>
        <taxon>Eukaryota</taxon>
        <taxon>Viridiplantae</taxon>
        <taxon>Streptophyta</taxon>
        <taxon>Embryophyta</taxon>
        <taxon>Tracheophyta</taxon>
        <taxon>Spermatophyta</taxon>
        <taxon>Magnoliopsida</taxon>
        <taxon>eudicotyledons</taxon>
        <taxon>Gunneridae</taxon>
        <taxon>Pentapetalae</taxon>
        <taxon>rosids</taxon>
        <taxon>malvids</taxon>
        <taxon>Brassicales</taxon>
        <taxon>Brassicaceae</taxon>
        <taxon>Brassiceae</taxon>
        <taxon>Brassica</taxon>
    </lineage>
</organism>
<keyword evidence="3" id="KW-1185">Reference proteome</keyword>
<gene>
    <name evidence="2" type="primary">A09g505340.1_BraROA</name>
    <name evidence="2" type="ORF">IGI04_035119</name>
</gene>
<feature type="non-terminal residue" evidence="2">
    <location>
        <position position="595"/>
    </location>
</feature>
<dbReference type="EMBL" id="JADBGQ010000008">
    <property type="protein sequence ID" value="KAG5383649.1"/>
    <property type="molecule type" value="Genomic_DNA"/>
</dbReference>
<accession>A0ABQ7LAR3</accession>
<dbReference type="Proteomes" id="UP000823674">
    <property type="component" value="Chromosome A09"/>
</dbReference>
<name>A0ABQ7LAR3_BRACM</name>
<feature type="compositionally biased region" description="Polar residues" evidence="1">
    <location>
        <begin position="496"/>
        <end position="516"/>
    </location>
</feature>
<feature type="compositionally biased region" description="Low complexity" evidence="1">
    <location>
        <begin position="197"/>
        <end position="211"/>
    </location>
</feature>